<organism evidence="7 8">
    <name type="scientific">Carnegiea gigantea</name>
    <dbReference type="NCBI Taxonomy" id="171969"/>
    <lineage>
        <taxon>Eukaryota</taxon>
        <taxon>Viridiplantae</taxon>
        <taxon>Streptophyta</taxon>
        <taxon>Embryophyta</taxon>
        <taxon>Tracheophyta</taxon>
        <taxon>Spermatophyta</taxon>
        <taxon>Magnoliopsida</taxon>
        <taxon>eudicotyledons</taxon>
        <taxon>Gunneridae</taxon>
        <taxon>Pentapetalae</taxon>
        <taxon>Caryophyllales</taxon>
        <taxon>Cactineae</taxon>
        <taxon>Cactaceae</taxon>
        <taxon>Cactoideae</taxon>
        <taxon>Echinocereeae</taxon>
        <taxon>Carnegiea</taxon>
    </lineage>
</organism>
<evidence type="ECO:0000313" key="8">
    <source>
        <dbReference type="Proteomes" id="UP001153076"/>
    </source>
</evidence>
<evidence type="ECO:0000256" key="1">
    <source>
        <dbReference type="ARBA" id="ARBA00022723"/>
    </source>
</evidence>
<dbReference type="InterPro" id="IPR007527">
    <property type="entry name" value="Znf_SWIM"/>
</dbReference>
<dbReference type="AlphaFoldDB" id="A0A9Q1JPK8"/>
<dbReference type="EMBL" id="JAKOGI010000984">
    <property type="protein sequence ID" value="KAJ8428661.1"/>
    <property type="molecule type" value="Genomic_DNA"/>
</dbReference>
<dbReference type="InterPro" id="IPR001878">
    <property type="entry name" value="Znf_CCHC"/>
</dbReference>
<evidence type="ECO:0000313" key="7">
    <source>
        <dbReference type="EMBL" id="KAJ8428661.1"/>
    </source>
</evidence>
<dbReference type="InterPro" id="IPR006564">
    <property type="entry name" value="Znf_PMZ"/>
</dbReference>
<keyword evidence="3" id="KW-0862">Zinc</keyword>
<evidence type="ECO:0008006" key="9">
    <source>
        <dbReference type="Google" id="ProtNLM"/>
    </source>
</evidence>
<sequence>MTEITGNNLTQQKLWYSLKYDQGMVMAVEGDANVRMFLKGNDKHGSFYVAESDGLKRHAQKASASCAGRTQSCDHGAVYGRSRRDRDHSVQEGRKGLGLKRGKLADTYNKIGCIVVVECYNLMLGEYSVELTNSRKLLVTLGQQTCACRQWQMLGILCCHALAVAAKANLWVYDYVHLIYKTATQQLIYNQLADPMETHEMGTVDGKTRCVVDEDDLDDNYDCCILAPNNERQPDRPLSKRRESQTQGIKSRRCSKCGEVGHTRRTCLNPRADFDASYEGNAGRGHQVAFQSVPQFTEKLVPGLVNLIDQHPIKAVVNWVVSDSLCSSRPGLPLWRARFTNVSSALSPEWMTVGP</sequence>
<feature type="domain" description="SWIM-type" evidence="6">
    <location>
        <begin position="127"/>
        <end position="169"/>
    </location>
</feature>
<feature type="domain" description="CCHC-type" evidence="5">
    <location>
        <begin position="252"/>
        <end position="267"/>
    </location>
</feature>
<dbReference type="PROSITE" id="PS50158">
    <property type="entry name" value="ZF_CCHC"/>
    <property type="match status" value="1"/>
</dbReference>
<dbReference type="Proteomes" id="UP001153076">
    <property type="component" value="Unassembled WGS sequence"/>
</dbReference>
<proteinExistence type="predicted"/>
<evidence type="ECO:0000256" key="4">
    <source>
        <dbReference type="PROSITE-ProRule" id="PRU00047"/>
    </source>
</evidence>
<keyword evidence="1" id="KW-0479">Metal-binding</keyword>
<evidence type="ECO:0000259" key="5">
    <source>
        <dbReference type="PROSITE" id="PS50158"/>
    </source>
</evidence>
<protein>
    <recommendedName>
        <fullName evidence="9">SWIM-type domain-containing protein</fullName>
    </recommendedName>
</protein>
<evidence type="ECO:0000256" key="3">
    <source>
        <dbReference type="ARBA" id="ARBA00022833"/>
    </source>
</evidence>
<keyword evidence="8" id="KW-1185">Reference proteome</keyword>
<gene>
    <name evidence="7" type="ORF">Cgig2_006282</name>
</gene>
<accession>A0A9Q1JPK8</accession>
<evidence type="ECO:0000259" key="6">
    <source>
        <dbReference type="PROSITE" id="PS50966"/>
    </source>
</evidence>
<evidence type="ECO:0000256" key="2">
    <source>
        <dbReference type="ARBA" id="ARBA00022771"/>
    </source>
</evidence>
<dbReference type="GO" id="GO:0008270">
    <property type="term" value="F:zinc ion binding"/>
    <property type="evidence" value="ECO:0007669"/>
    <property type="project" value="UniProtKB-KW"/>
</dbReference>
<dbReference type="Pfam" id="PF04434">
    <property type="entry name" value="SWIM"/>
    <property type="match status" value="1"/>
</dbReference>
<comment type="caution">
    <text evidence="7">The sequence shown here is derived from an EMBL/GenBank/DDBJ whole genome shotgun (WGS) entry which is preliminary data.</text>
</comment>
<dbReference type="InterPro" id="IPR036875">
    <property type="entry name" value="Znf_CCHC_sf"/>
</dbReference>
<keyword evidence="2 4" id="KW-0863">Zinc-finger</keyword>
<reference evidence="7" key="1">
    <citation type="submission" date="2022-04" db="EMBL/GenBank/DDBJ databases">
        <title>Carnegiea gigantea Genome sequencing and assembly v2.</title>
        <authorList>
            <person name="Copetti D."/>
            <person name="Sanderson M.J."/>
            <person name="Burquez A."/>
            <person name="Wojciechowski M.F."/>
        </authorList>
    </citation>
    <scope>NUCLEOTIDE SEQUENCE</scope>
    <source>
        <strain evidence="7">SGP5-SGP5p</strain>
        <tissue evidence="7">Aerial part</tissue>
    </source>
</reference>
<dbReference type="GO" id="GO:0003676">
    <property type="term" value="F:nucleic acid binding"/>
    <property type="evidence" value="ECO:0007669"/>
    <property type="project" value="InterPro"/>
</dbReference>
<dbReference type="PROSITE" id="PS50966">
    <property type="entry name" value="ZF_SWIM"/>
    <property type="match status" value="1"/>
</dbReference>
<dbReference type="SMART" id="SM00575">
    <property type="entry name" value="ZnF_PMZ"/>
    <property type="match status" value="1"/>
</dbReference>
<name>A0A9Q1JPK8_9CARY</name>
<dbReference type="OrthoDB" id="1614215at2759"/>
<dbReference type="SUPFAM" id="SSF57756">
    <property type="entry name" value="Retrovirus zinc finger-like domains"/>
    <property type="match status" value="1"/>
</dbReference>